<comment type="subcellular location">
    <subcellularLocation>
        <location evidence="1 7">Bacterial flagellum</location>
    </subcellularLocation>
    <subcellularLocation>
        <location evidence="2 7">Secreted</location>
    </subcellularLocation>
</comment>
<feature type="domain" description="Flagellar hook-associated protein FlgK helical" evidence="10">
    <location>
        <begin position="138"/>
        <end position="274"/>
    </location>
</feature>
<evidence type="ECO:0000256" key="2">
    <source>
        <dbReference type="ARBA" id="ARBA00004613"/>
    </source>
</evidence>
<sequence>MGTFGSFTTVRLGIYSAQKGLDVTGNNITNINTVGYTRQQLKQASLIPSVSDRYVSIYSARIGQGAVVSGITQLRDPGLDISYRKAQSDVGSYDAKLEGLNDLATILDEVGKGSLEQDDGVILSQLNDLRDLISESITNGTDNTLIRTSAEELTTLFNSYATKLSELKTTYEEKLDQEVDQINDILTQIRDLNEAIRNSDLRGDPGLELRDQRNVLLDELSSYIKLDIKYSMESVGPNTEIEKLTVSIAGTNTKLVDGVYSTQLATEDAAAGEGRYLSRNPNFNPTEAISDKNRPYFKPDGTTTSNPDHAAKIENTNYSIVLSPLANKAGEQQLQRDKGTVLSDTVLYGSLQSIRELLTEKGSFATQDDIDDIDPNAATKRGIPYYQMALDSLAYEFATQMNNLNTYQNGKDGVKLQSPTSGTLFSMGSNTDDAVTVDGSGAVIAHITAANISVSKKWANNEVQIQTTDDPNAASGDTSRLAEFLALFDKKLEFNPKDIDKAAAGAAYKGTFEDMLLNIESTLAKDQMSTDAVLNNYVIAANDAYVSREGVTGVDLNDEATSLITYQKAYTAACRLLTTLEEALDSLINATM</sequence>
<dbReference type="InterPro" id="IPR053927">
    <property type="entry name" value="FlgK_helical"/>
</dbReference>
<comment type="similarity">
    <text evidence="3 7">Belongs to the flagella basal body rod proteins family.</text>
</comment>
<dbReference type="Pfam" id="PF06429">
    <property type="entry name" value="Flg_bbr_C"/>
    <property type="match status" value="1"/>
</dbReference>
<evidence type="ECO:0000259" key="10">
    <source>
        <dbReference type="Pfam" id="PF22638"/>
    </source>
</evidence>
<dbReference type="InterPro" id="IPR010930">
    <property type="entry name" value="Flg_bb/hook_C_dom"/>
</dbReference>
<evidence type="ECO:0000259" key="9">
    <source>
        <dbReference type="Pfam" id="PF06429"/>
    </source>
</evidence>
<name>A0A9E2KJW1_9FIRM</name>
<evidence type="ECO:0000256" key="8">
    <source>
        <dbReference type="SAM" id="MobiDB-lite"/>
    </source>
</evidence>
<evidence type="ECO:0000256" key="5">
    <source>
        <dbReference type="ARBA" id="ARBA00022525"/>
    </source>
</evidence>
<dbReference type="PANTHER" id="PTHR30033">
    <property type="entry name" value="FLAGELLAR HOOK-ASSOCIATED PROTEIN 1"/>
    <property type="match status" value="1"/>
</dbReference>
<dbReference type="Proteomes" id="UP000824178">
    <property type="component" value="Unassembled WGS sequence"/>
</dbReference>
<evidence type="ECO:0000313" key="12">
    <source>
        <dbReference type="Proteomes" id="UP000824178"/>
    </source>
</evidence>
<evidence type="ECO:0000256" key="7">
    <source>
        <dbReference type="RuleBase" id="RU362065"/>
    </source>
</evidence>
<gene>
    <name evidence="7" type="primary">flgK</name>
    <name evidence="11" type="ORF">H9864_02005</name>
</gene>
<feature type="domain" description="Flagellar basal-body/hook protein C-terminal" evidence="9">
    <location>
        <begin position="553"/>
        <end position="589"/>
    </location>
</feature>
<keyword evidence="11" id="KW-0282">Flagellum</keyword>
<evidence type="ECO:0000256" key="6">
    <source>
        <dbReference type="ARBA" id="ARBA00023143"/>
    </source>
</evidence>
<dbReference type="PRINTS" id="PR01005">
    <property type="entry name" value="FLGHOOKAP1"/>
</dbReference>
<evidence type="ECO:0000313" key="11">
    <source>
        <dbReference type="EMBL" id="MBU3819138.1"/>
    </source>
</evidence>
<dbReference type="GO" id="GO:0044780">
    <property type="term" value="P:bacterial-type flagellum assembly"/>
    <property type="evidence" value="ECO:0007669"/>
    <property type="project" value="InterPro"/>
</dbReference>
<keyword evidence="11" id="KW-0969">Cilium</keyword>
<evidence type="ECO:0000256" key="3">
    <source>
        <dbReference type="ARBA" id="ARBA00009677"/>
    </source>
</evidence>
<dbReference type="EMBL" id="JAHLFH010000035">
    <property type="protein sequence ID" value="MBU3819138.1"/>
    <property type="molecule type" value="Genomic_DNA"/>
</dbReference>
<keyword evidence="5 7" id="KW-0964">Secreted</keyword>
<dbReference type="Pfam" id="PF22638">
    <property type="entry name" value="FlgK_D1"/>
    <property type="match status" value="1"/>
</dbReference>
<dbReference type="GO" id="GO:0005198">
    <property type="term" value="F:structural molecule activity"/>
    <property type="evidence" value="ECO:0007669"/>
    <property type="project" value="UniProtKB-UniRule"/>
</dbReference>
<reference evidence="11" key="2">
    <citation type="submission" date="2021-04" db="EMBL/GenBank/DDBJ databases">
        <authorList>
            <person name="Gilroy R."/>
        </authorList>
    </citation>
    <scope>NUCLEOTIDE SEQUENCE</scope>
    <source>
        <strain evidence="11">742</strain>
    </source>
</reference>
<dbReference type="InterPro" id="IPR002371">
    <property type="entry name" value="FlgK"/>
</dbReference>
<dbReference type="GO" id="GO:0009424">
    <property type="term" value="C:bacterial-type flagellum hook"/>
    <property type="evidence" value="ECO:0007669"/>
    <property type="project" value="UniProtKB-UniRule"/>
</dbReference>
<protein>
    <recommendedName>
        <fullName evidence="4 7">Flagellar hook-associated protein 1</fullName>
        <shortName evidence="7">HAP1</shortName>
    </recommendedName>
</protein>
<comment type="caution">
    <text evidence="11">The sequence shown here is derived from an EMBL/GenBank/DDBJ whole genome shotgun (WGS) entry which is preliminary data.</text>
</comment>
<evidence type="ECO:0000256" key="4">
    <source>
        <dbReference type="ARBA" id="ARBA00016244"/>
    </source>
</evidence>
<reference evidence="11" key="1">
    <citation type="journal article" date="2021" name="PeerJ">
        <title>Extensive microbial diversity within the chicken gut microbiome revealed by metagenomics and culture.</title>
        <authorList>
            <person name="Gilroy R."/>
            <person name="Ravi A."/>
            <person name="Getino M."/>
            <person name="Pursley I."/>
            <person name="Horton D.L."/>
            <person name="Alikhan N.F."/>
            <person name="Baker D."/>
            <person name="Gharbi K."/>
            <person name="Hall N."/>
            <person name="Watson M."/>
            <person name="Adriaenssens E.M."/>
            <person name="Foster-Nyarko E."/>
            <person name="Jarju S."/>
            <person name="Secka A."/>
            <person name="Antonio M."/>
            <person name="Oren A."/>
            <person name="Chaudhuri R.R."/>
            <person name="La Ragione R."/>
            <person name="Hildebrand F."/>
            <person name="Pallen M.J."/>
        </authorList>
    </citation>
    <scope>NUCLEOTIDE SEQUENCE</scope>
    <source>
        <strain evidence="11">742</strain>
    </source>
</reference>
<keyword evidence="11" id="KW-0966">Cell projection</keyword>
<proteinExistence type="inferred from homology"/>
<feature type="region of interest" description="Disordered" evidence="8">
    <location>
        <begin position="275"/>
        <end position="296"/>
    </location>
</feature>
<keyword evidence="6 7" id="KW-0975">Bacterial flagellum</keyword>
<dbReference type="PANTHER" id="PTHR30033:SF2">
    <property type="entry name" value="FLAGELLAR HOOK PROTEIN"/>
    <property type="match status" value="1"/>
</dbReference>
<dbReference type="GO" id="GO:0005576">
    <property type="term" value="C:extracellular region"/>
    <property type="evidence" value="ECO:0007669"/>
    <property type="project" value="UniProtKB-SubCell"/>
</dbReference>
<evidence type="ECO:0000256" key="1">
    <source>
        <dbReference type="ARBA" id="ARBA00004365"/>
    </source>
</evidence>
<dbReference type="AlphaFoldDB" id="A0A9E2KJW1"/>
<dbReference type="SUPFAM" id="SSF64518">
    <property type="entry name" value="Phase 1 flagellin"/>
    <property type="match status" value="1"/>
</dbReference>
<accession>A0A9E2KJW1</accession>
<organism evidence="11 12">
    <name type="scientific">Candidatus Faecalibacterium intestinavium</name>
    <dbReference type="NCBI Taxonomy" id="2838580"/>
    <lineage>
        <taxon>Bacteria</taxon>
        <taxon>Bacillati</taxon>
        <taxon>Bacillota</taxon>
        <taxon>Clostridia</taxon>
        <taxon>Eubacteriales</taxon>
        <taxon>Oscillospiraceae</taxon>
        <taxon>Faecalibacterium</taxon>
    </lineage>
</organism>